<dbReference type="Pfam" id="PF01381">
    <property type="entry name" value="HTH_3"/>
    <property type="match status" value="1"/>
</dbReference>
<reference evidence="3 4" key="1">
    <citation type="submission" date="2019-08" db="EMBL/GenBank/DDBJ databases">
        <title>Aureimonas fodiniaquatilis sp. nov., isolated from a coal mine wastewater.</title>
        <authorList>
            <person name="Kim W."/>
        </authorList>
    </citation>
    <scope>NUCLEOTIDE SEQUENCE [LARGE SCALE GENOMIC DNA]</scope>
    <source>
        <strain evidence="3 4">CAU 1482</strain>
    </source>
</reference>
<name>A0A5B0E1K6_9HYPH</name>
<dbReference type="PANTHER" id="PTHR46797:SF2">
    <property type="entry name" value="TRANSCRIPTIONAL REGULATOR"/>
    <property type="match status" value="1"/>
</dbReference>
<comment type="caution">
    <text evidence="3">The sequence shown here is derived from an EMBL/GenBank/DDBJ whole genome shotgun (WGS) entry which is preliminary data.</text>
</comment>
<evidence type="ECO:0000313" key="4">
    <source>
        <dbReference type="Proteomes" id="UP000324738"/>
    </source>
</evidence>
<dbReference type="InterPro" id="IPR014710">
    <property type="entry name" value="RmlC-like_jellyroll"/>
</dbReference>
<accession>A0A5B0E1K6</accession>
<dbReference type="GO" id="GO:0003677">
    <property type="term" value="F:DNA binding"/>
    <property type="evidence" value="ECO:0007669"/>
    <property type="project" value="UniProtKB-KW"/>
</dbReference>
<sequence>MSHLEAIIGASVSIGHKLKLRRKVRSLSLKDVAERSGLSIGLVSQIERGISTPSLRSLTQICTALDMPIRWLFEGPDEGSEGDGIVVRAMNRRHLDLGSKGMVKELLSPDEILGIQMMRIIIQPGGASGPTPYRNPSGAKCGVVVSGEFGLEVDGREYRLSAGDSFAFEAVSLHRFWCEGKSACEVIWVVSPAVY</sequence>
<dbReference type="Proteomes" id="UP000324738">
    <property type="component" value="Unassembled WGS sequence"/>
</dbReference>
<keyword evidence="1" id="KW-0238">DNA-binding</keyword>
<dbReference type="EMBL" id="VTWH01000001">
    <property type="protein sequence ID" value="KAA0972005.1"/>
    <property type="molecule type" value="Genomic_DNA"/>
</dbReference>
<keyword evidence="4" id="KW-1185">Reference proteome</keyword>
<dbReference type="GO" id="GO:0003700">
    <property type="term" value="F:DNA-binding transcription factor activity"/>
    <property type="evidence" value="ECO:0007669"/>
    <property type="project" value="TreeGrafter"/>
</dbReference>
<evidence type="ECO:0000313" key="3">
    <source>
        <dbReference type="EMBL" id="KAA0972005.1"/>
    </source>
</evidence>
<dbReference type="SUPFAM" id="SSF47413">
    <property type="entry name" value="lambda repressor-like DNA-binding domains"/>
    <property type="match status" value="1"/>
</dbReference>
<dbReference type="SUPFAM" id="SSF51182">
    <property type="entry name" value="RmlC-like cupins"/>
    <property type="match status" value="1"/>
</dbReference>
<dbReference type="GO" id="GO:0005829">
    <property type="term" value="C:cytosol"/>
    <property type="evidence" value="ECO:0007669"/>
    <property type="project" value="TreeGrafter"/>
</dbReference>
<dbReference type="PROSITE" id="PS50943">
    <property type="entry name" value="HTH_CROC1"/>
    <property type="match status" value="1"/>
</dbReference>
<dbReference type="PANTHER" id="PTHR46797">
    <property type="entry name" value="HTH-TYPE TRANSCRIPTIONAL REGULATOR"/>
    <property type="match status" value="1"/>
</dbReference>
<dbReference type="AlphaFoldDB" id="A0A5B0E1K6"/>
<dbReference type="InterPro" id="IPR013096">
    <property type="entry name" value="Cupin_2"/>
</dbReference>
<dbReference type="CDD" id="cd00093">
    <property type="entry name" value="HTH_XRE"/>
    <property type="match status" value="1"/>
</dbReference>
<dbReference type="OrthoDB" id="9805356at2"/>
<evidence type="ECO:0000256" key="1">
    <source>
        <dbReference type="ARBA" id="ARBA00023125"/>
    </source>
</evidence>
<dbReference type="InterPro" id="IPR010982">
    <property type="entry name" value="Lambda_DNA-bd_dom_sf"/>
</dbReference>
<dbReference type="SMART" id="SM00530">
    <property type="entry name" value="HTH_XRE"/>
    <property type="match status" value="1"/>
</dbReference>
<dbReference type="InterPro" id="IPR001387">
    <property type="entry name" value="Cro/C1-type_HTH"/>
</dbReference>
<gene>
    <name evidence="3" type="ORF">FPY71_02465</name>
</gene>
<protein>
    <submittedName>
        <fullName evidence="3">Cupin domain-containing protein</fullName>
    </submittedName>
</protein>
<dbReference type="RefSeq" id="WP_149297305.1">
    <property type="nucleotide sequence ID" value="NZ_VTWH01000001.1"/>
</dbReference>
<dbReference type="CDD" id="cd02209">
    <property type="entry name" value="cupin_XRE_C"/>
    <property type="match status" value="1"/>
</dbReference>
<dbReference type="Gene3D" id="2.60.120.10">
    <property type="entry name" value="Jelly Rolls"/>
    <property type="match status" value="1"/>
</dbReference>
<organism evidence="3 4">
    <name type="scientific">Aureimonas fodinaquatilis</name>
    <dbReference type="NCBI Taxonomy" id="2565783"/>
    <lineage>
        <taxon>Bacteria</taxon>
        <taxon>Pseudomonadati</taxon>
        <taxon>Pseudomonadota</taxon>
        <taxon>Alphaproteobacteria</taxon>
        <taxon>Hyphomicrobiales</taxon>
        <taxon>Aurantimonadaceae</taxon>
        <taxon>Aureimonas</taxon>
    </lineage>
</organism>
<dbReference type="Gene3D" id="1.10.260.40">
    <property type="entry name" value="lambda repressor-like DNA-binding domains"/>
    <property type="match status" value="1"/>
</dbReference>
<evidence type="ECO:0000259" key="2">
    <source>
        <dbReference type="PROSITE" id="PS50943"/>
    </source>
</evidence>
<proteinExistence type="predicted"/>
<dbReference type="InterPro" id="IPR011051">
    <property type="entry name" value="RmlC_Cupin_sf"/>
</dbReference>
<feature type="domain" description="HTH cro/C1-type" evidence="2">
    <location>
        <begin position="18"/>
        <end position="72"/>
    </location>
</feature>
<dbReference type="InterPro" id="IPR050807">
    <property type="entry name" value="TransReg_Diox_bact_type"/>
</dbReference>
<dbReference type="Pfam" id="PF07883">
    <property type="entry name" value="Cupin_2"/>
    <property type="match status" value="1"/>
</dbReference>